<protein>
    <submittedName>
        <fullName evidence="2">Uncharacterized protein</fullName>
    </submittedName>
</protein>
<dbReference type="Proteomes" id="UP000784294">
    <property type="component" value="Unassembled WGS sequence"/>
</dbReference>
<reference evidence="2" key="1">
    <citation type="submission" date="2018-11" db="EMBL/GenBank/DDBJ databases">
        <authorList>
            <consortium name="Pathogen Informatics"/>
        </authorList>
    </citation>
    <scope>NUCLEOTIDE SEQUENCE</scope>
</reference>
<organism evidence="2 3">
    <name type="scientific">Protopolystoma xenopodis</name>
    <dbReference type="NCBI Taxonomy" id="117903"/>
    <lineage>
        <taxon>Eukaryota</taxon>
        <taxon>Metazoa</taxon>
        <taxon>Spiralia</taxon>
        <taxon>Lophotrochozoa</taxon>
        <taxon>Platyhelminthes</taxon>
        <taxon>Monogenea</taxon>
        <taxon>Polyopisthocotylea</taxon>
        <taxon>Polystomatidea</taxon>
        <taxon>Polystomatidae</taxon>
        <taxon>Protopolystoma</taxon>
    </lineage>
</organism>
<keyword evidence="3" id="KW-1185">Reference proteome</keyword>
<feature type="compositionally biased region" description="Basic and acidic residues" evidence="1">
    <location>
        <begin position="1"/>
        <end position="11"/>
    </location>
</feature>
<gene>
    <name evidence="2" type="ORF">PXEA_LOCUS31891</name>
</gene>
<feature type="region of interest" description="Disordered" evidence="1">
    <location>
        <begin position="1"/>
        <end position="21"/>
    </location>
</feature>
<name>A0A3S5AV29_9PLAT</name>
<sequence length="44" mass="4802">MTGPMREHDSDSLNVDQPIPPCLSLTCHQMRQASAPGPKPDKTN</sequence>
<dbReference type="AlphaFoldDB" id="A0A3S5AV29"/>
<accession>A0A3S5AV29</accession>
<comment type="caution">
    <text evidence="2">The sequence shown here is derived from an EMBL/GenBank/DDBJ whole genome shotgun (WGS) entry which is preliminary data.</text>
</comment>
<evidence type="ECO:0000256" key="1">
    <source>
        <dbReference type="SAM" id="MobiDB-lite"/>
    </source>
</evidence>
<proteinExistence type="predicted"/>
<evidence type="ECO:0000313" key="2">
    <source>
        <dbReference type="EMBL" id="VEL38451.1"/>
    </source>
</evidence>
<evidence type="ECO:0000313" key="3">
    <source>
        <dbReference type="Proteomes" id="UP000784294"/>
    </source>
</evidence>
<dbReference type="EMBL" id="CAAALY010257969">
    <property type="protein sequence ID" value="VEL38451.1"/>
    <property type="molecule type" value="Genomic_DNA"/>
</dbReference>